<dbReference type="AlphaFoldDB" id="A0A132A244"/>
<evidence type="ECO:0000256" key="2">
    <source>
        <dbReference type="ARBA" id="ARBA00023242"/>
    </source>
</evidence>
<comment type="subcellular location">
    <subcellularLocation>
        <location evidence="1">Nucleus</location>
        <location evidence="1">Nucleolus</location>
    </subcellularLocation>
</comment>
<dbReference type="GO" id="GO:0006396">
    <property type="term" value="P:RNA processing"/>
    <property type="evidence" value="ECO:0007669"/>
    <property type="project" value="TreeGrafter"/>
</dbReference>
<proteinExistence type="predicted"/>
<dbReference type="InterPro" id="IPR039883">
    <property type="entry name" value="Fcf2/DNTTIP2"/>
</dbReference>
<dbReference type="Pfam" id="PF08698">
    <property type="entry name" value="Fcf2"/>
    <property type="match status" value="1"/>
</dbReference>
<evidence type="ECO:0000313" key="5">
    <source>
        <dbReference type="EMBL" id="KPM05057.1"/>
    </source>
</evidence>
<gene>
    <name evidence="5" type="ORF">QR98_0035160</name>
</gene>
<feature type="compositionally biased region" description="Polar residues" evidence="3">
    <location>
        <begin position="351"/>
        <end position="361"/>
    </location>
</feature>
<evidence type="ECO:0000256" key="1">
    <source>
        <dbReference type="ARBA" id="ARBA00004604"/>
    </source>
</evidence>
<dbReference type="OrthoDB" id="427886at2759"/>
<reference evidence="5 6" key="1">
    <citation type="journal article" date="2015" name="Parasit. Vectors">
        <title>Draft genome of the scabies mite.</title>
        <authorList>
            <person name="Rider S.D.Jr."/>
            <person name="Morgan M.S."/>
            <person name="Arlian L.G."/>
        </authorList>
    </citation>
    <scope>NUCLEOTIDE SEQUENCE [LARGE SCALE GENOMIC DNA]</scope>
    <source>
        <strain evidence="5">Arlian Lab</strain>
    </source>
</reference>
<name>A0A132A244_SARSC</name>
<organism evidence="5 6">
    <name type="scientific">Sarcoptes scabiei</name>
    <name type="common">Itch mite</name>
    <name type="synonym">Acarus scabiei</name>
    <dbReference type="NCBI Taxonomy" id="52283"/>
    <lineage>
        <taxon>Eukaryota</taxon>
        <taxon>Metazoa</taxon>
        <taxon>Ecdysozoa</taxon>
        <taxon>Arthropoda</taxon>
        <taxon>Chelicerata</taxon>
        <taxon>Arachnida</taxon>
        <taxon>Acari</taxon>
        <taxon>Acariformes</taxon>
        <taxon>Sarcoptiformes</taxon>
        <taxon>Astigmata</taxon>
        <taxon>Psoroptidia</taxon>
        <taxon>Sarcoptoidea</taxon>
        <taxon>Sarcoptidae</taxon>
        <taxon>Sarcoptinae</taxon>
        <taxon>Sarcoptes</taxon>
    </lineage>
</organism>
<dbReference type="PANTHER" id="PTHR21686">
    <property type="entry name" value="DEOXYNUCLEOTIDYLTRANSFERASE TERMINAL-INTERACTING PROTEIN 2"/>
    <property type="match status" value="1"/>
</dbReference>
<feature type="compositionally biased region" description="Basic and acidic residues" evidence="3">
    <location>
        <begin position="338"/>
        <end position="348"/>
    </location>
</feature>
<keyword evidence="2" id="KW-0539">Nucleus</keyword>
<dbReference type="InterPro" id="IPR014810">
    <property type="entry name" value="Fcf2_C"/>
</dbReference>
<protein>
    <submittedName>
        <fullName evidence="5">Deoxynucleotidyltransferase terminal-interacting protein 2-like protein</fullName>
    </submittedName>
</protein>
<dbReference type="GO" id="GO:0005730">
    <property type="term" value="C:nucleolus"/>
    <property type="evidence" value="ECO:0007669"/>
    <property type="project" value="UniProtKB-SubCell"/>
</dbReference>
<feature type="domain" description="Fcf2 pre-rRNA processing C-terminal" evidence="4">
    <location>
        <begin position="198"/>
        <end position="300"/>
    </location>
</feature>
<accession>A0A132A244</accession>
<dbReference type="GO" id="GO:0003723">
    <property type="term" value="F:RNA binding"/>
    <property type="evidence" value="ECO:0007669"/>
    <property type="project" value="TreeGrafter"/>
</dbReference>
<evidence type="ECO:0000313" key="6">
    <source>
        <dbReference type="Proteomes" id="UP000616769"/>
    </source>
</evidence>
<dbReference type="Proteomes" id="UP000616769">
    <property type="component" value="Unassembled WGS sequence"/>
</dbReference>
<dbReference type="PANTHER" id="PTHR21686:SF12">
    <property type="entry name" value="DEOXYNUCLEOTIDYLTRANSFERASE TERMINAL-INTERACTING PROTEIN 2"/>
    <property type="match status" value="1"/>
</dbReference>
<evidence type="ECO:0000256" key="3">
    <source>
        <dbReference type="SAM" id="MobiDB-lite"/>
    </source>
</evidence>
<dbReference type="VEuPathDB" id="VectorBase:SSCA000592"/>
<evidence type="ECO:0000259" key="4">
    <source>
        <dbReference type="Pfam" id="PF08698"/>
    </source>
</evidence>
<comment type="caution">
    <text evidence="5">The sequence shown here is derived from an EMBL/GenBank/DDBJ whole genome shotgun (WGS) entry which is preliminary data.</text>
</comment>
<sequence>MAIISESGSNFSESSTGSLNGILEHVPTSYLLNPNDRLLANRFDDLISKHFNCSPFDDLQSVDFNKVFQSLEAKKSKTNTLNDIKIAYNLDNIKLNKEECLKILKKKKQRVYDNTADMYENEYGSSIQVHEANVPKPYIDNNLSIREQQKHLNECIQKHSQNELKKIATLNEDIEQQFSIEPLRISRRQKKKIAAQQRKQTLPNWLDMPRVTEISKEQEKDLLALKMRRVWDPKQFYKKSSQIIAGTDDLDERSRYFQTGTIQANASDYYGARLTKRERKPTIIDELMNDAQIQSYNKRKINQAMTRNSRLKIMMKRAKLRKMKRKIRERKEEKLNRYKGAAKSDYKSPHTRSNTFKTFEL</sequence>
<dbReference type="EMBL" id="JXLN01010067">
    <property type="protein sequence ID" value="KPM05057.1"/>
    <property type="molecule type" value="Genomic_DNA"/>
</dbReference>
<feature type="region of interest" description="Disordered" evidence="3">
    <location>
        <begin position="338"/>
        <end position="361"/>
    </location>
</feature>